<accession>H5XYW2</accession>
<gene>
    <name evidence="5" type="ORF">DesyoDRAFT_4719</name>
</gene>
<evidence type="ECO:0000256" key="3">
    <source>
        <dbReference type="SAM" id="Phobius"/>
    </source>
</evidence>
<protein>
    <recommendedName>
        <fullName evidence="2">Anti-sigma-W factor RsiW</fullName>
    </recommendedName>
</protein>
<dbReference type="HOGENOM" id="CLU_863130_0_0_9"/>
<proteinExistence type="inferred from homology"/>
<feature type="transmembrane region" description="Helical" evidence="3">
    <location>
        <begin position="146"/>
        <end position="170"/>
    </location>
</feature>
<evidence type="ECO:0000259" key="4">
    <source>
        <dbReference type="Pfam" id="PF13490"/>
    </source>
</evidence>
<feature type="transmembrane region" description="Helical" evidence="3">
    <location>
        <begin position="75"/>
        <end position="93"/>
    </location>
</feature>
<keyword evidence="6" id="KW-1185">Reference proteome</keyword>
<feature type="transmembrane region" description="Helical" evidence="3">
    <location>
        <begin position="182"/>
        <end position="204"/>
    </location>
</feature>
<evidence type="ECO:0000256" key="2">
    <source>
        <dbReference type="ARBA" id="ARBA00024438"/>
    </source>
</evidence>
<name>H5XYW2_9FIRM</name>
<dbReference type="OrthoDB" id="2460662at2"/>
<dbReference type="Gene3D" id="1.10.10.1320">
    <property type="entry name" value="Anti-sigma factor, zinc-finger domain"/>
    <property type="match status" value="1"/>
</dbReference>
<evidence type="ECO:0000313" key="5">
    <source>
        <dbReference type="EMBL" id="EHQ91668.1"/>
    </source>
</evidence>
<dbReference type="STRING" id="768710.DesyoDRAFT_4719"/>
<dbReference type="RefSeq" id="WP_007786700.1">
    <property type="nucleotide sequence ID" value="NZ_CM001441.1"/>
</dbReference>
<keyword evidence="3" id="KW-0812">Transmembrane</keyword>
<dbReference type="Pfam" id="PF13490">
    <property type="entry name" value="zf-HC2"/>
    <property type="match status" value="1"/>
</dbReference>
<dbReference type="Proteomes" id="UP000005104">
    <property type="component" value="Chromosome"/>
</dbReference>
<evidence type="ECO:0000256" key="1">
    <source>
        <dbReference type="ARBA" id="ARBA00024353"/>
    </source>
</evidence>
<comment type="similarity">
    <text evidence="1">Belongs to the zinc-associated anti-sigma factor (ZAS) superfamily. Anti-sigma-W factor family.</text>
</comment>
<sequence length="322" mass="36996">MACIYREKIKDYLEEKLPQKELETTEKHLESCPECQEELDKYLDNKLSLEIKPLEVDDEVLVSRIKARIKGMRRITLYGLLGFSIGLFSGFYTRDDFLLTKAMMALPYKLAEFALGIFFSGNALPLRERMNYFYQGEMGFFPYHPILEFLAATITPAIIASFIAVVIGYFLSDKRVFRRKNIIKFLVTWSIIFLIWTGILYGTYNHALGKIENLEGIKAMTVCTAEKNSTSWLVRIDKEALRDEKYSKLVTIISEAEEVERKIYPREKDGYEILADFSGGGTIPIYLNRDSGEMIVRNGRAYQISPEKLEYIKEVLGGGKNG</sequence>
<reference evidence="5 6" key="1">
    <citation type="submission" date="2011-11" db="EMBL/GenBank/DDBJ databases">
        <title>The Noncontiguous Finished genome of Desulfosporosinus youngiae DSM 17734.</title>
        <authorList>
            <consortium name="US DOE Joint Genome Institute (JGI-PGF)"/>
            <person name="Lucas S."/>
            <person name="Han J."/>
            <person name="Lapidus A."/>
            <person name="Cheng J.-F."/>
            <person name="Goodwin L."/>
            <person name="Pitluck S."/>
            <person name="Peters L."/>
            <person name="Ovchinnikova G."/>
            <person name="Lu M."/>
            <person name="Land M.L."/>
            <person name="Hauser L."/>
            <person name="Pester M."/>
            <person name="Spring S."/>
            <person name="Ollivier B."/>
            <person name="Rattei T."/>
            <person name="Klenk H.-P."/>
            <person name="Wagner M."/>
            <person name="Loy A."/>
            <person name="Woyke T.J."/>
        </authorList>
    </citation>
    <scope>NUCLEOTIDE SEQUENCE [LARGE SCALE GENOMIC DNA]</scope>
    <source>
        <strain evidence="5 6">DSM 17734</strain>
    </source>
</reference>
<keyword evidence="3" id="KW-1133">Transmembrane helix</keyword>
<evidence type="ECO:0000313" key="6">
    <source>
        <dbReference type="Proteomes" id="UP000005104"/>
    </source>
</evidence>
<dbReference type="InterPro" id="IPR027383">
    <property type="entry name" value="Znf_put"/>
</dbReference>
<keyword evidence="3" id="KW-0472">Membrane</keyword>
<dbReference type="EMBL" id="CM001441">
    <property type="protein sequence ID" value="EHQ91668.1"/>
    <property type="molecule type" value="Genomic_DNA"/>
</dbReference>
<feature type="domain" description="Putative zinc-finger" evidence="4">
    <location>
        <begin position="6"/>
        <end position="36"/>
    </location>
</feature>
<dbReference type="AlphaFoldDB" id="H5XYW2"/>
<dbReference type="eggNOG" id="COG0815">
    <property type="taxonomic scope" value="Bacteria"/>
</dbReference>
<dbReference type="InterPro" id="IPR041916">
    <property type="entry name" value="Anti_sigma_zinc_sf"/>
</dbReference>
<organism evidence="5 6">
    <name type="scientific">Desulfosporosinus youngiae DSM 17734</name>
    <dbReference type="NCBI Taxonomy" id="768710"/>
    <lineage>
        <taxon>Bacteria</taxon>
        <taxon>Bacillati</taxon>
        <taxon>Bacillota</taxon>
        <taxon>Clostridia</taxon>
        <taxon>Eubacteriales</taxon>
        <taxon>Desulfitobacteriaceae</taxon>
        <taxon>Desulfosporosinus</taxon>
    </lineage>
</organism>